<dbReference type="InterPro" id="IPR039448">
    <property type="entry name" value="Beta_helix"/>
</dbReference>
<dbReference type="InterPro" id="IPR012334">
    <property type="entry name" value="Pectin_lyas_fold"/>
</dbReference>
<gene>
    <name evidence="6" type="ORF">ENP86_00760</name>
</gene>
<reference evidence="6" key="1">
    <citation type="journal article" date="2020" name="mSystems">
        <title>Genome- and Community-Level Interaction Insights into Carbon Utilization and Element Cycling Functions of Hydrothermarchaeota in Hydrothermal Sediment.</title>
        <authorList>
            <person name="Zhou Z."/>
            <person name="Liu Y."/>
            <person name="Xu W."/>
            <person name="Pan J."/>
            <person name="Luo Z.H."/>
            <person name="Li M."/>
        </authorList>
    </citation>
    <scope>NUCLEOTIDE SEQUENCE [LARGE SCALE GENOMIC DNA]</scope>
    <source>
        <strain evidence="6">SpSt-258</strain>
    </source>
</reference>
<dbReference type="EMBL" id="DSKY01000002">
    <property type="protein sequence ID" value="HDY58077.1"/>
    <property type="molecule type" value="Genomic_DNA"/>
</dbReference>
<dbReference type="PANTHER" id="PTHR40088:SF2">
    <property type="entry name" value="SECRETED SUGAR HYDROLASE"/>
    <property type="match status" value="1"/>
</dbReference>
<keyword evidence="3" id="KW-0732">Signal</keyword>
<evidence type="ECO:0000256" key="3">
    <source>
        <dbReference type="ARBA" id="ARBA00022729"/>
    </source>
</evidence>
<feature type="domain" description="Right handed beta helix" evidence="5">
    <location>
        <begin position="148"/>
        <end position="322"/>
    </location>
</feature>
<proteinExistence type="predicted"/>
<evidence type="ECO:0000256" key="1">
    <source>
        <dbReference type="ARBA" id="ARBA00004613"/>
    </source>
</evidence>
<name>A0A7V0Z3P6_UNCW3</name>
<evidence type="ECO:0000256" key="2">
    <source>
        <dbReference type="ARBA" id="ARBA00022525"/>
    </source>
</evidence>
<dbReference type="AlphaFoldDB" id="A0A7V0Z3P6"/>
<evidence type="ECO:0000313" key="6">
    <source>
        <dbReference type="EMBL" id="HDY58077.1"/>
    </source>
</evidence>
<dbReference type="Pfam" id="PF13229">
    <property type="entry name" value="Beta_helix"/>
    <property type="match status" value="1"/>
</dbReference>
<sequence length="500" mass="54873">MSQVRGRFYLSPCPLLFSMRGELKKKIKKGGKMQKRLIFLLCLCAFVVCKKGEEGEYDYLLREYTDVIFPLSGTENAWVTIIGGNHTGQYYVSPDGDDNNPGTQEQPFKTIAYGASQLQPGDTLVVFGTDRNARPIIAGEENLISAFDISNCQYVRIENLEITSNNGKEFREAISGTGGPVAHIVLKDLYIHHIDEFAIDIGDANDLQIIDCRITYCGFGCIGGPAGQQGGLRNVLISGCDLSYSGHYYQGGDGSNRPYDRPDGFGIEASEGPIEIRNTTATHNYGDGLDSKAKRTYIHECIIANNSCDGVKLWGDSSRVENTLIYGRGDGDATTTPWSPIVISTENNNAHFEIINCTVDDTVGENYIMHVQYDSPSIPVYLRIVNTIFCSRGNNAPMIWLAEAVNYDITYNLFYAPKDDRLLIQGNTTYTSSEVDQIGTGNIYGNPQFNTVAWGTEGNYHLKSGSPGIDAGDSLSAPDIDLEGKTRPQGNGVDMGCYEQ</sequence>
<dbReference type="InterPro" id="IPR059226">
    <property type="entry name" value="Choice_anch_Q_dom"/>
</dbReference>
<dbReference type="InterPro" id="IPR052052">
    <property type="entry name" value="Polysaccharide_Lyase_9"/>
</dbReference>
<protein>
    <submittedName>
        <fullName evidence="6">Right-handed parallel beta-helix repeat-containing protein</fullName>
    </submittedName>
</protein>
<evidence type="ECO:0000259" key="5">
    <source>
        <dbReference type="Pfam" id="PF13229"/>
    </source>
</evidence>
<dbReference type="NCBIfam" id="NF041518">
    <property type="entry name" value="choice_anch_Q"/>
    <property type="match status" value="1"/>
</dbReference>
<evidence type="ECO:0000256" key="4">
    <source>
        <dbReference type="SAM" id="MobiDB-lite"/>
    </source>
</evidence>
<dbReference type="GO" id="GO:0016837">
    <property type="term" value="F:carbon-oxygen lyase activity, acting on polysaccharides"/>
    <property type="evidence" value="ECO:0007669"/>
    <property type="project" value="TreeGrafter"/>
</dbReference>
<organism evidence="6">
    <name type="scientific">candidate division WOR-3 bacterium</name>
    <dbReference type="NCBI Taxonomy" id="2052148"/>
    <lineage>
        <taxon>Bacteria</taxon>
        <taxon>Bacteria division WOR-3</taxon>
    </lineage>
</organism>
<comment type="caution">
    <text evidence="6">The sequence shown here is derived from an EMBL/GenBank/DDBJ whole genome shotgun (WGS) entry which is preliminary data.</text>
</comment>
<keyword evidence="2" id="KW-0964">Secreted</keyword>
<dbReference type="GO" id="GO:0005576">
    <property type="term" value="C:extracellular region"/>
    <property type="evidence" value="ECO:0007669"/>
    <property type="project" value="UniProtKB-SubCell"/>
</dbReference>
<comment type="subcellular location">
    <subcellularLocation>
        <location evidence="1">Secreted</location>
    </subcellularLocation>
</comment>
<dbReference type="InterPro" id="IPR011050">
    <property type="entry name" value="Pectin_lyase_fold/virulence"/>
</dbReference>
<accession>A0A7V0Z3P6</accession>
<dbReference type="PANTHER" id="PTHR40088">
    <property type="entry name" value="PECTATE LYASE (EUROFUNG)"/>
    <property type="match status" value="1"/>
</dbReference>
<dbReference type="SUPFAM" id="SSF51126">
    <property type="entry name" value="Pectin lyase-like"/>
    <property type="match status" value="1"/>
</dbReference>
<feature type="region of interest" description="Disordered" evidence="4">
    <location>
        <begin position="473"/>
        <end position="500"/>
    </location>
</feature>
<dbReference type="Gene3D" id="2.160.20.10">
    <property type="entry name" value="Single-stranded right-handed beta-helix, Pectin lyase-like"/>
    <property type="match status" value="1"/>
</dbReference>